<evidence type="ECO:0000313" key="9">
    <source>
        <dbReference type="Proteomes" id="UP000267223"/>
    </source>
</evidence>
<evidence type="ECO:0000256" key="5">
    <source>
        <dbReference type="ARBA" id="ARBA00022989"/>
    </source>
</evidence>
<dbReference type="GO" id="GO:0022857">
    <property type="term" value="F:transmembrane transporter activity"/>
    <property type="evidence" value="ECO:0007669"/>
    <property type="project" value="InterPro"/>
</dbReference>
<keyword evidence="7" id="KW-0653">Protein transport</keyword>
<accession>A0A3M9NKF9</accession>
<evidence type="ECO:0000256" key="2">
    <source>
        <dbReference type="ARBA" id="ARBA00005811"/>
    </source>
</evidence>
<keyword evidence="4 7" id="KW-0812">Transmembrane</keyword>
<dbReference type="RefSeq" id="WP_123119944.1">
    <property type="nucleotide sequence ID" value="NZ_RJJR01000004.1"/>
</dbReference>
<evidence type="ECO:0000313" key="8">
    <source>
        <dbReference type="EMBL" id="RNI37955.1"/>
    </source>
</evidence>
<protein>
    <submittedName>
        <fullName evidence="8">Biopolymer transporter ExbD</fullName>
    </submittedName>
</protein>
<dbReference type="Pfam" id="PF02472">
    <property type="entry name" value="ExbD"/>
    <property type="match status" value="1"/>
</dbReference>
<dbReference type="OrthoDB" id="9793581at2"/>
<evidence type="ECO:0000256" key="3">
    <source>
        <dbReference type="ARBA" id="ARBA00022475"/>
    </source>
</evidence>
<evidence type="ECO:0000256" key="6">
    <source>
        <dbReference type="ARBA" id="ARBA00023136"/>
    </source>
</evidence>
<name>A0A3M9NKF9_9BACT</name>
<dbReference type="InterPro" id="IPR003400">
    <property type="entry name" value="ExbD"/>
</dbReference>
<keyword evidence="5" id="KW-1133">Transmembrane helix</keyword>
<evidence type="ECO:0000256" key="4">
    <source>
        <dbReference type="ARBA" id="ARBA00022692"/>
    </source>
</evidence>
<evidence type="ECO:0000256" key="7">
    <source>
        <dbReference type="RuleBase" id="RU003879"/>
    </source>
</evidence>
<organism evidence="8 9">
    <name type="scientific">Hanamia caeni</name>
    <dbReference type="NCBI Taxonomy" id="2294116"/>
    <lineage>
        <taxon>Bacteria</taxon>
        <taxon>Pseudomonadati</taxon>
        <taxon>Bacteroidota</taxon>
        <taxon>Chitinophagia</taxon>
        <taxon>Chitinophagales</taxon>
        <taxon>Chitinophagaceae</taxon>
        <taxon>Hanamia</taxon>
    </lineage>
</organism>
<keyword evidence="6" id="KW-0472">Membrane</keyword>
<reference evidence="8 9" key="1">
    <citation type="submission" date="2018-11" db="EMBL/GenBank/DDBJ databases">
        <title>Draft genome sequence of Ferruginibacter sp. BO-59.</title>
        <authorList>
            <person name="Im W.T."/>
        </authorList>
    </citation>
    <scope>NUCLEOTIDE SEQUENCE [LARGE SCALE GENOMIC DNA]</scope>
    <source>
        <strain evidence="8 9">BO-59</strain>
    </source>
</reference>
<evidence type="ECO:0000256" key="1">
    <source>
        <dbReference type="ARBA" id="ARBA00004162"/>
    </source>
</evidence>
<dbReference type="PANTHER" id="PTHR30558:SF3">
    <property type="entry name" value="BIOPOLYMER TRANSPORT PROTEIN EXBD-RELATED"/>
    <property type="match status" value="1"/>
</dbReference>
<dbReference type="AlphaFoldDB" id="A0A3M9NKF9"/>
<keyword evidence="7" id="KW-0813">Transport</keyword>
<dbReference type="PANTHER" id="PTHR30558">
    <property type="entry name" value="EXBD MEMBRANE COMPONENT OF PMF-DRIVEN MACROMOLECULE IMPORT SYSTEM"/>
    <property type="match status" value="1"/>
</dbReference>
<sequence>MARAKIKRGSTSVDMTPMCDVAFLLLTFFILAAKFKPPDVIEVVTPTSVSNKVAPQKDFLTVTISKDNKVFLAIDPKIKADVLDELGKERNISFSAQDKANFLNAQFVATPISQLNQFDQLKPEQIKGANLPGIPVDSANNELTSWISAAVNARMGETLNYLIKGDDASKYETFENVLNAFKKNDIYKYNLVTSAESIPEGSELYKKNLEEQRTGKKSE</sequence>
<keyword evidence="3" id="KW-1003">Cell membrane</keyword>
<keyword evidence="9" id="KW-1185">Reference proteome</keyword>
<dbReference type="Proteomes" id="UP000267223">
    <property type="component" value="Unassembled WGS sequence"/>
</dbReference>
<dbReference type="GO" id="GO:0005886">
    <property type="term" value="C:plasma membrane"/>
    <property type="evidence" value="ECO:0007669"/>
    <property type="project" value="UniProtKB-SubCell"/>
</dbReference>
<dbReference type="EMBL" id="RJJR01000004">
    <property type="protein sequence ID" value="RNI37955.1"/>
    <property type="molecule type" value="Genomic_DNA"/>
</dbReference>
<proteinExistence type="inferred from homology"/>
<gene>
    <name evidence="8" type="ORF">EFY79_06900</name>
</gene>
<comment type="caution">
    <text evidence="8">The sequence shown here is derived from an EMBL/GenBank/DDBJ whole genome shotgun (WGS) entry which is preliminary data.</text>
</comment>
<dbReference type="GO" id="GO:0015031">
    <property type="term" value="P:protein transport"/>
    <property type="evidence" value="ECO:0007669"/>
    <property type="project" value="UniProtKB-KW"/>
</dbReference>
<comment type="subcellular location">
    <subcellularLocation>
        <location evidence="1">Cell membrane</location>
        <topology evidence="1">Single-pass membrane protein</topology>
    </subcellularLocation>
    <subcellularLocation>
        <location evidence="7">Cell membrane</location>
        <topology evidence="7">Single-pass type II membrane protein</topology>
    </subcellularLocation>
</comment>
<comment type="similarity">
    <text evidence="2 7">Belongs to the ExbD/TolR family.</text>
</comment>